<feature type="transmembrane region" description="Helical" evidence="1">
    <location>
        <begin position="25"/>
        <end position="48"/>
    </location>
</feature>
<dbReference type="Proteomes" id="UP000185596">
    <property type="component" value="Unassembled WGS sequence"/>
</dbReference>
<evidence type="ECO:0000256" key="1">
    <source>
        <dbReference type="SAM" id="Phobius"/>
    </source>
</evidence>
<evidence type="ECO:0008006" key="4">
    <source>
        <dbReference type="Google" id="ProtNLM"/>
    </source>
</evidence>
<sequence length="72" mass="7614">MSLAALPPRIQQVVRTVYGDATAHIFLIAAGAALVGVVAALLLPPVTLRTTIDLERSREHTVPEPVARASCQ</sequence>
<dbReference type="EMBL" id="MSIE01000001">
    <property type="protein sequence ID" value="OLF19399.1"/>
    <property type="molecule type" value="Genomic_DNA"/>
</dbReference>
<name>A0A1Q8CYG3_9PSEU</name>
<dbReference type="AlphaFoldDB" id="A0A1Q8CYG3"/>
<keyword evidence="1" id="KW-1133">Transmembrane helix</keyword>
<keyword evidence="3" id="KW-1185">Reference proteome</keyword>
<evidence type="ECO:0000313" key="3">
    <source>
        <dbReference type="Proteomes" id="UP000185596"/>
    </source>
</evidence>
<gene>
    <name evidence="2" type="ORF">BU204_00260</name>
</gene>
<proteinExistence type="predicted"/>
<accession>A0A1Q8CYG3</accession>
<comment type="caution">
    <text evidence="2">The sequence shown here is derived from an EMBL/GenBank/DDBJ whole genome shotgun (WGS) entry which is preliminary data.</text>
</comment>
<keyword evidence="1" id="KW-0472">Membrane</keyword>
<organism evidence="2 3">
    <name type="scientific">Actinophytocola xanthii</name>
    <dbReference type="NCBI Taxonomy" id="1912961"/>
    <lineage>
        <taxon>Bacteria</taxon>
        <taxon>Bacillati</taxon>
        <taxon>Actinomycetota</taxon>
        <taxon>Actinomycetes</taxon>
        <taxon>Pseudonocardiales</taxon>
        <taxon>Pseudonocardiaceae</taxon>
    </lineage>
</organism>
<keyword evidence="1" id="KW-0812">Transmembrane</keyword>
<dbReference type="STRING" id="1912961.BU204_00260"/>
<reference evidence="2 3" key="1">
    <citation type="submission" date="2016-12" db="EMBL/GenBank/DDBJ databases">
        <title>The draft genome sequence of Actinophytocola sp. 11-183.</title>
        <authorList>
            <person name="Wang W."/>
            <person name="Yuan L."/>
        </authorList>
    </citation>
    <scope>NUCLEOTIDE SEQUENCE [LARGE SCALE GENOMIC DNA]</scope>
    <source>
        <strain evidence="2 3">11-183</strain>
    </source>
</reference>
<dbReference type="RefSeq" id="WP_075123433.1">
    <property type="nucleotide sequence ID" value="NZ_MSIE01000001.1"/>
</dbReference>
<evidence type="ECO:0000313" key="2">
    <source>
        <dbReference type="EMBL" id="OLF19399.1"/>
    </source>
</evidence>
<protein>
    <recommendedName>
        <fullName evidence="4">Major facilitator superfamily (MFS) profile domain-containing protein</fullName>
    </recommendedName>
</protein>